<evidence type="ECO:0000259" key="1">
    <source>
        <dbReference type="Pfam" id="PF01636"/>
    </source>
</evidence>
<dbReference type="InterPro" id="IPR051678">
    <property type="entry name" value="AGP_Transferase"/>
</dbReference>
<dbReference type="InterPro" id="IPR002575">
    <property type="entry name" value="Aminoglycoside_PTrfase"/>
</dbReference>
<sequence length="319" mass="36872">MDWLRSLVPRILLPTFTWPHRILGSVSISSSLPPTPRLAPRLIRRAVGFVHWYLLPFSVRYCKWFGIPFSNQIIELPFGLVLKWSDGTRLEEVAATMVMRSAGFPVPRIIAYGEHPYMPHAPVSILMTRLPGSDLGNQGIWEQMNDDERETIYTELLYMLRVMRNWSNPWGEERICSILGTSVRSVRIPNHSVGPCESESEFNDNQFSTVSTYGFETRDMFEEKLAVAKKILPMRHPIVFTHGDFKHHNVMVHNGHVSGFIDWEAAGWYPDYWEYTTQLRFAPDDFWSALVLRLGGEKYLAELESEKALVPLTVDSWVW</sequence>
<dbReference type="GO" id="GO:0016740">
    <property type="term" value="F:transferase activity"/>
    <property type="evidence" value="ECO:0007669"/>
    <property type="project" value="UniProtKB-KW"/>
</dbReference>
<reference evidence="2" key="1">
    <citation type="journal article" date="2020" name="Stud. Mycol.">
        <title>101 Dothideomycetes genomes: a test case for predicting lifestyles and emergence of pathogens.</title>
        <authorList>
            <person name="Haridas S."/>
            <person name="Albert R."/>
            <person name="Binder M."/>
            <person name="Bloem J."/>
            <person name="Labutti K."/>
            <person name="Salamov A."/>
            <person name="Andreopoulos B."/>
            <person name="Baker S."/>
            <person name="Barry K."/>
            <person name="Bills G."/>
            <person name="Bluhm B."/>
            <person name="Cannon C."/>
            <person name="Castanera R."/>
            <person name="Culley D."/>
            <person name="Daum C."/>
            <person name="Ezra D."/>
            <person name="Gonzalez J."/>
            <person name="Henrissat B."/>
            <person name="Kuo A."/>
            <person name="Liang C."/>
            <person name="Lipzen A."/>
            <person name="Lutzoni F."/>
            <person name="Magnuson J."/>
            <person name="Mondo S."/>
            <person name="Nolan M."/>
            <person name="Ohm R."/>
            <person name="Pangilinan J."/>
            <person name="Park H.-J."/>
            <person name="Ramirez L."/>
            <person name="Alfaro M."/>
            <person name="Sun H."/>
            <person name="Tritt A."/>
            <person name="Yoshinaga Y."/>
            <person name="Zwiers L.-H."/>
            <person name="Turgeon B."/>
            <person name="Goodwin S."/>
            <person name="Spatafora J."/>
            <person name="Crous P."/>
            <person name="Grigoriev I."/>
        </authorList>
    </citation>
    <scope>NUCLEOTIDE SEQUENCE</scope>
    <source>
        <strain evidence="2">CBS 473.64</strain>
    </source>
</reference>
<keyword evidence="3" id="KW-1185">Reference proteome</keyword>
<gene>
    <name evidence="2" type="ORF">P280DRAFT_464284</name>
</gene>
<dbReference type="AlphaFoldDB" id="A0A6A6SDZ8"/>
<dbReference type="SUPFAM" id="SSF56112">
    <property type="entry name" value="Protein kinase-like (PK-like)"/>
    <property type="match status" value="1"/>
</dbReference>
<keyword evidence="2" id="KW-0808">Transferase</keyword>
<protein>
    <submittedName>
        <fullName evidence="2">Phosphotransferase family protein</fullName>
    </submittedName>
</protein>
<organism evidence="2 3">
    <name type="scientific">Massarina eburnea CBS 473.64</name>
    <dbReference type="NCBI Taxonomy" id="1395130"/>
    <lineage>
        <taxon>Eukaryota</taxon>
        <taxon>Fungi</taxon>
        <taxon>Dikarya</taxon>
        <taxon>Ascomycota</taxon>
        <taxon>Pezizomycotina</taxon>
        <taxon>Dothideomycetes</taxon>
        <taxon>Pleosporomycetidae</taxon>
        <taxon>Pleosporales</taxon>
        <taxon>Massarineae</taxon>
        <taxon>Massarinaceae</taxon>
        <taxon>Massarina</taxon>
    </lineage>
</organism>
<dbReference type="Pfam" id="PF01636">
    <property type="entry name" value="APH"/>
    <property type="match status" value="1"/>
</dbReference>
<feature type="domain" description="Aminoglycoside phosphotransferase" evidence="1">
    <location>
        <begin position="84"/>
        <end position="294"/>
    </location>
</feature>
<proteinExistence type="predicted"/>
<dbReference type="OrthoDB" id="8300194at2759"/>
<evidence type="ECO:0000313" key="3">
    <source>
        <dbReference type="Proteomes" id="UP000799753"/>
    </source>
</evidence>
<dbReference type="PANTHER" id="PTHR21310:SF55">
    <property type="entry name" value="AMINOGLYCOSIDE PHOSPHOTRANSFERASE DOMAIN-CONTAINING PROTEIN"/>
    <property type="match status" value="1"/>
</dbReference>
<dbReference type="Proteomes" id="UP000799753">
    <property type="component" value="Unassembled WGS sequence"/>
</dbReference>
<dbReference type="Gene3D" id="3.90.1200.10">
    <property type="match status" value="1"/>
</dbReference>
<name>A0A6A6SDZ8_9PLEO</name>
<dbReference type="EMBL" id="MU006776">
    <property type="protein sequence ID" value="KAF2645999.1"/>
    <property type="molecule type" value="Genomic_DNA"/>
</dbReference>
<evidence type="ECO:0000313" key="2">
    <source>
        <dbReference type="EMBL" id="KAF2645999.1"/>
    </source>
</evidence>
<dbReference type="InterPro" id="IPR011009">
    <property type="entry name" value="Kinase-like_dom_sf"/>
</dbReference>
<dbReference type="PANTHER" id="PTHR21310">
    <property type="entry name" value="AMINOGLYCOSIDE PHOSPHOTRANSFERASE-RELATED-RELATED"/>
    <property type="match status" value="1"/>
</dbReference>
<accession>A0A6A6SDZ8</accession>